<proteinExistence type="inferred from homology"/>
<reference evidence="14 15" key="1">
    <citation type="submission" date="2019-08" db="EMBL/GenBank/DDBJ databases">
        <title>In-depth cultivation of the pig gut microbiome towards novel bacterial diversity and tailored functional studies.</title>
        <authorList>
            <person name="Wylensek D."/>
            <person name="Hitch T.C.A."/>
            <person name="Clavel T."/>
        </authorList>
    </citation>
    <scope>NUCLEOTIDE SEQUENCE [LARGE SCALE GENOMIC DNA]</scope>
    <source>
        <strain evidence="14 15">Med78-601-WT-4W-RMD-3</strain>
    </source>
</reference>
<dbReference type="AlphaFoldDB" id="A0A844FK19"/>
<comment type="cofactor">
    <cofactor evidence="1">
        <name>Mg(2+)</name>
        <dbReference type="ChEBI" id="CHEBI:18420"/>
    </cofactor>
</comment>
<evidence type="ECO:0000256" key="4">
    <source>
        <dbReference type="ARBA" id="ARBA00022679"/>
    </source>
</evidence>
<dbReference type="GO" id="GO:0046872">
    <property type="term" value="F:metal ion binding"/>
    <property type="evidence" value="ECO:0007669"/>
    <property type="project" value="UniProtKB-KW"/>
</dbReference>
<dbReference type="PROSITE" id="PS50146">
    <property type="entry name" value="DAGK"/>
    <property type="match status" value="1"/>
</dbReference>
<keyword evidence="3" id="KW-0444">Lipid biosynthesis</keyword>
<comment type="similarity">
    <text evidence="2">Belongs to the diacylglycerol/lipid kinase family.</text>
</comment>
<dbReference type="Gene3D" id="3.40.50.10330">
    <property type="entry name" value="Probable inorganic polyphosphate/atp-NAD kinase, domain 1"/>
    <property type="match status" value="1"/>
</dbReference>
<evidence type="ECO:0000256" key="2">
    <source>
        <dbReference type="ARBA" id="ARBA00005983"/>
    </source>
</evidence>
<comment type="caution">
    <text evidence="14">The sequence shown here is derived from an EMBL/GenBank/DDBJ whole genome shotgun (WGS) entry which is preliminary data.</text>
</comment>
<dbReference type="GO" id="GO:0005524">
    <property type="term" value="F:ATP binding"/>
    <property type="evidence" value="ECO:0007669"/>
    <property type="project" value="UniProtKB-KW"/>
</dbReference>
<dbReference type="InterPro" id="IPR017438">
    <property type="entry name" value="ATP-NAD_kinase_N"/>
</dbReference>
<keyword evidence="8" id="KW-0067">ATP-binding</keyword>
<dbReference type="InterPro" id="IPR045540">
    <property type="entry name" value="YegS/DAGK_C"/>
</dbReference>
<evidence type="ECO:0000256" key="8">
    <source>
        <dbReference type="ARBA" id="ARBA00022840"/>
    </source>
</evidence>
<protein>
    <submittedName>
        <fullName evidence="14">Diacylglycerol kinase family lipid kinase</fullName>
    </submittedName>
</protein>
<keyword evidence="5" id="KW-0479">Metal-binding</keyword>
<dbReference type="GO" id="GO:0008654">
    <property type="term" value="P:phospholipid biosynthetic process"/>
    <property type="evidence" value="ECO:0007669"/>
    <property type="project" value="UniProtKB-KW"/>
</dbReference>
<evidence type="ECO:0000256" key="7">
    <source>
        <dbReference type="ARBA" id="ARBA00022777"/>
    </source>
</evidence>
<dbReference type="InterPro" id="IPR005218">
    <property type="entry name" value="Diacylglycerol/lipid_kinase"/>
</dbReference>
<evidence type="ECO:0000256" key="9">
    <source>
        <dbReference type="ARBA" id="ARBA00022842"/>
    </source>
</evidence>
<dbReference type="Pfam" id="PF00781">
    <property type="entry name" value="DAGK_cat"/>
    <property type="match status" value="1"/>
</dbReference>
<dbReference type="Gene3D" id="2.60.200.40">
    <property type="match status" value="1"/>
</dbReference>
<dbReference type="NCBIfam" id="TIGR00147">
    <property type="entry name" value="YegS/Rv2252/BmrU family lipid kinase"/>
    <property type="match status" value="1"/>
</dbReference>
<dbReference type="EMBL" id="VULR01000019">
    <property type="protein sequence ID" value="MSS44236.1"/>
    <property type="molecule type" value="Genomic_DNA"/>
</dbReference>
<evidence type="ECO:0000256" key="11">
    <source>
        <dbReference type="ARBA" id="ARBA00023209"/>
    </source>
</evidence>
<dbReference type="GO" id="GO:0005886">
    <property type="term" value="C:plasma membrane"/>
    <property type="evidence" value="ECO:0007669"/>
    <property type="project" value="TreeGrafter"/>
</dbReference>
<feature type="domain" description="DAGKc" evidence="13">
    <location>
        <begin position="1"/>
        <end position="130"/>
    </location>
</feature>
<accession>A0A844FK19</accession>
<dbReference type="PANTHER" id="PTHR12358">
    <property type="entry name" value="SPHINGOSINE KINASE"/>
    <property type="match status" value="1"/>
</dbReference>
<evidence type="ECO:0000256" key="10">
    <source>
        <dbReference type="ARBA" id="ARBA00023098"/>
    </source>
</evidence>
<gene>
    <name evidence="14" type="ORF">FYJ27_11020</name>
</gene>
<evidence type="ECO:0000313" key="14">
    <source>
        <dbReference type="EMBL" id="MSS44236.1"/>
    </source>
</evidence>
<keyword evidence="10" id="KW-0443">Lipid metabolism</keyword>
<keyword evidence="4" id="KW-0808">Transferase</keyword>
<dbReference type="OrthoDB" id="142078at2"/>
<dbReference type="Pfam" id="PF19279">
    <property type="entry name" value="YegS_C"/>
    <property type="match status" value="1"/>
</dbReference>
<keyword evidence="6" id="KW-0547">Nucleotide-binding</keyword>
<keyword evidence="12" id="KW-1208">Phospholipid metabolism</keyword>
<dbReference type="SMART" id="SM00046">
    <property type="entry name" value="DAGKc"/>
    <property type="match status" value="1"/>
</dbReference>
<evidence type="ECO:0000256" key="5">
    <source>
        <dbReference type="ARBA" id="ARBA00022723"/>
    </source>
</evidence>
<dbReference type="PANTHER" id="PTHR12358:SF106">
    <property type="entry name" value="LIPID KINASE YEGS"/>
    <property type="match status" value="1"/>
</dbReference>
<evidence type="ECO:0000256" key="1">
    <source>
        <dbReference type="ARBA" id="ARBA00001946"/>
    </source>
</evidence>
<sequence>MGDILFIVNPIAGGGKSEEFVPLIKESMEQSKRKYKIIMTREPKEAISLASYASMKGYETIVAVGGDGTINEVASGILSSGIGTLGIIPGGTGNDLARTLNIPNDPKKAIETILKGNKKKIDVGFANDNMFLNIASIGLDSEIVKNTEKIKSKIRGRFAYMLGLFNTLFKYRNKKIQVQLDNIIIDEEIMLFAVGNGKYYGGGMKICPMAIIEDGYFHVCVVKKAPKIKLLLFFPLIFKGIHTKFKKNVDIYKAREIKVKTNEKTYLNIDGEIFEVDGEAVFTIGNRGIDVVCE</sequence>
<dbReference type="InterPro" id="IPR016064">
    <property type="entry name" value="NAD/diacylglycerol_kinase_sf"/>
</dbReference>
<evidence type="ECO:0000259" key="13">
    <source>
        <dbReference type="PROSITE" id="PS50146"/>
    </source>
</evidence>
<name>A0A844FK19_9FIRM</name>
<dbReference type="SUPFAM" id="SSF111331">
    <property type="entry name" value="NAD kinase/diacylglycerol kinase-like"/>
    <property type="match status" value="1"/>
</dbReference>
<dbReference type="InterPro" id="IPR001206">
    <property type="entry name" value="Diacylglycerol_kinase_cat_dom"/>
</dbReference>
<dbReference type="Proteomes" id="UP000462760">
    <property type="component" value="Unassembled WGS sequence"/>
</dbReference>
<organism evidence="14 15">
    <name type="scientific">Anaerosalibacter bizertensis</name>
    <dbReference type="NCBI Taxonomy" id="932217"/>
    <lineage>
        <taxon>Bacteria</taxon>
        <taxon>Bacillati</taxon>
        <taxon>Bacillota</taxon>
        <taxon>Tissierellia</taxon>
        <taxon>Tissierellales</taxon>
        <taxon>Sporanaerobacteraceae</taxon>
        <taxon>Anaerosalibacter</taxon>
    </lineage>
</organism>
<keyword evidence="7 14" id="KW-0418">Kinase</keyword>
<keyword evidence="11" id="KW-0594">Phospholipid biosynthesis</keyword>
<evidence type="ECO:0000256" key="6">
    <source>
        <dbReference type="ARBA" id="ARBA00022741"/>
    </source>
</evidence>
<dbReference type="InterPro" id="IPR050187">
    <property type="entry name" value="Lipid_Phosphate_FormReg"/>
</dbReference>
<evidence type="ECO:0000256" key="12">
    <source>
        <dbReference type="ARBA" id="ARBA00023264"/>
    </source>
</evidence>
<dbReference type="RefSeq" id="WP_154484905.1">
    <property type="nucleotide sequence ID" value="NZ_JBCLQA010000019.1"/>
</dbReference>
<keyword evidence="9" id="KW-0460">Magnesium</keyword>
<dbReference type="GO" id="GO:0016301">
    <property type="term" value="F:kinase activity"/>
    <property type="evidence" value="ECO:0007669"/>
    <property type="project" value="UniProtKB-KW"/>
</dbReference>
<evidence type="ECO:0000256" key="3">
    <source>
        <dbReference type="ARBA" id="ARBA00022516"/>
    </source>
</evidence>
<evidence type="ECO:0000313" key="15">
    <source>
        <dbReference type="Proteomes" id="UP000462760"/>
    </source>
</evidence>